<dbReference type="GO" id="GO:0004521">
    <property type="term" value="F:RNA endonuclease activity"/>
    <property type="evidence" value="ECO:0007669"/>
    <property type="project" value="InterPro"/>
</dbReference>
<evidence type="ECO:0000313" key="2">
    <source>
        <dbReference type="EMBL" id="GAU32909.1"/>
    </source>
</evidence>
<proteinExistence type="predicted"/>
<evidence type="ECO:0008006" key="4">
    <source>
        <dbReference type="Google" id="ProtNLM"/>
    </source>
</evidence>
<dbReference type="InterPro" id="IPR011009">
    <property type="entry name" value="Kinase-like_dom_sf"/>
</dbReference>
<dbReference type="AlphaFoldDB" id="A0A2Z6NMN4"/>
<dbReference type="Proteomes" id="UP000242715">
    <property type="component" value="Unassembled WGS sequence"/>
</dbReference>
<evidence type="ECO:0000256" key="1">
    <source>
        <dbReference type="SAM" id="Phobius"/>
    </source>
</evidence>
<keyword evidence="1" id="KW-0812">Transmembrane</keyword>
<organism evidence="2 3">
    <name type="scientific">Trifolium subterraneum</name>
    <name type="common">Subterranean clover</name>
    <dbReference type="NCBI Taxonomy" id="3900"/>
    <lineage>
        <taxon>Eukaryota</taxon>
        <taxon>Viridiplantae</taxon>
        <taxon>Streptophyta</taxon>
        <taxon>Embryophyta</taxon>
        <taxon>Tracheophyta</taxon>
        <taxon>Spermatophyta</taxon>
        <taxon>Magnoliopsida</taxon>
        <taxon>eudicotyledons</taxon>
        <taxon>Gunneridae</taxon>
        <taxon>Pentapetalae</taxon>
        <taxon>rosids</taxon>
        <taxon>fabids</taxon>
        <taxon>Fabales</taxon>
        <taxon>Fabaceae</taxon>
        <taxon>Papilionoideae</taxon>
        <taxon>50 kb inversion clade</taxon>
        <taxon>NPAAA clade</taxon>
        <taxon>Hologalegina</taxon>
        <taxon>IRL clade</taxon>
        <taxon>Trifolieae</taxon>
        <taxon>Trifolium</taxon>
    </lineage>
</organism>
<dbReference type="InterPro" id="IPR045133">
    <property type="entry name" value="IRE1/2-like"/>
</dbReference>
<feature type="transmembrane region" description="Helical" evidence="1">
    <location>
        <begin position="16"/>
        <end position="35"/>
    </location>
</feature>
<protein>
    <recommendedName>
        <fullName evidence="4">Protein kinase domain-containing protein</fullName>
    </recommendedName>
</protein>
<accession>A0A2Z6NMN4</accession>
<gene>
    <name evidence="2" type="ORF">TSUD_152690</name>
</gene>
<dbReference type="PANTHER" id="PTHR13954:SF6">
    <property type="entry name" value="NON-SPECIFIC SERINE_THREONINE PROTEIN KINASE"/>
    <property type="match status" value="1"/>
</dbReference>
<dbReference type="Gene3D" id="1.10.510.10">
    <property type="entry name" value="Transferase(Phosphotransferase) domain 1"/>
    <property type="match status" value="1"/>
</dbReference>
<sequence length="88" mass="10177">MQWQALEVLRRQTQTCAIDVFSLGCLFFFCLSGGHHPLGDGPTHDDNILQNKKDLTSILMPCLCFLFAWYFEKMFPKLLFAIYKIATK</sequence>
<dbReference type="PANTHER" id="PTHR13954">
    <property type="entry name" value="IRE1-RELATED"/>
    <property type="match status" value="1"/>
</dbReference>
<evidence type="ECO:0000313" key="3">
    <source>
        <dbReference type="Proteomes" id="UP000242715"/>
    </source>
</evidence>
<dbReference type="GO" id="GO:0004674">
    <property type="term" value="F:protein serine/threonine kinase activity"/>
    <property type="evidence" value="ECO:0007669"/>
    <property type="project" value="InterPro"/>
</dbReference>
<dbReference type="EMBL" id="DF973511">
    <property type="protein sequence ID" value="GAU32909.1"/>
    <property type="molecule type" value="Genomic_DNA"/>
</dbReference>
<dbReference type="OrthoDB" id="63989at2759"/>
<reference evidence="3" key="1">
    <citation type="journal article" date="2017" name="Front. Plant Sci.">
        <title>Climate Clever Clovers: New Paradigm to Reduce the Environmental Footprint of Ruminants by Breeding Low Methanogenic Forages Utilizing Haplotype Variation.</title>
        <authorList>
            <person name="Kaur P."/>
            <person name="Appels R."/>
            <person name="Bayer P.E."/>
            <person name="Keeble-Gagnere G."/>
            <person name="Wang J."/>
            <person name="Hirakawa H."/>
            <person name="Shirasawa K."/>
            <person name="Vercoe P."/>
            <person name="Stefanova K."/>
            <person name="Durmic Z."/>
            <person name="Nichols P."/>
            <person name="Revell C."/>
            <person name="Isobe S.N."/>
            <person name="Edwards D."/>
            <person name="Erskine W."/>
        </authorList>
    </citation>
    <scope>NUCLEOTIDE SEQUENCE [LARGE SCALE GENOMIC DNA]</scope>
    <source>
        <strain evidence="3">cv. Daliak</strain>
    </source>
</reference>
<name>A0A2Z6NMN4_TRISU</name>
<feature type="transmembrane region" description="Helical" evidence="1">
    <location>
        <begin position="55"/>
        <end position="71"/>
    </location>
</feature>
<dbReference type="GO" id="GO:1990604">
    <property type="term" value="C:IRE1-TRAF2-ASK1 complex"/>
    <property type="evidence" value="ECO:0007669"/>
    <property type="project" value="TreeGrafter"/>
</dbReference>
<dbReference type="GO" id="GO:0051082">
    <property type="term" value="F:unfolded protein binding"/>
    <property type="evidence" value="ECO:0007669"/>
    <property type="project" value="TreeGrafter"/>
</dbReference>
<dbReference type="SUPFAM" id="SSF56112">
    <property type="entry name" value="Protein kinase-like (PK-like)"/>
    <property type="match status" value="1"/>
</dbReference>
<keyword evidence="1" id="KW-1133">Transmembrane helix</keyword>
<keyword evidence="1" id="KW-0472">Membrane</keyword>
<dbReference type="GO" id="GO:0036498">
    <property type="term" value="P:IRE1-mediated unfolded protein response"/>
    <property type="evidence" value="ECO:0007669"/>
    <property type="project" value="TreeGrafter"/>
</dbReference>
<keyword evidence="3" id="KW-1185">Reference proteome</keyword>